<accession>X1BX54</accession>
<dbReference type="AlphaFoldDB" id="X1BX54"/>
<organism evidence="1">
    <name type="scientific">marine sediment metagenome</name>
    <dbReference type="NCBI Taxonomy" id="412755"/>
    <lineage>
        <taxon>unclassified sequences</taxon>
        <taxon>metagenomes</taxon>
        <taxon>ecological metagenomes</taxon>
    </lineage>
</organism>
<protein>
    <submittedName>
        <fullName evidence="1">Uncharacterized protein</fullName>
    </submittedName>
</protein>
<evidence type="ECO:0000313" key="1">
    <source>
        <dbReference type="EMBL" id="GAG99595.1"/>
    </source>
</evidence>
<sequence>MIKKYPLFDIYWDENDINNVLNIIKRGSYWATGPEIKSFEEIQ</sequence>
<name>X1BX54_9ZZZZ</name>
<comment type="caution">
    <text evidence="1">The sequence shown here is derived from an EMBL/GenBank/DDBJ whole genome shotgun (WGS) entry which is preliminary data.</text>
</comment>
<reference evidence="1" key="1">
    <citation type="journal article" date="2014" name="Front. Microbiol.">
        <title>High frequency of phylogenetically diverse reductive dehalogenase-homologous genes in deep subseafloor sedimentary metagenomes.</title>
        <authorList>
            <person name="Kawai M."/>
            <person name="Futagami T."/>
            <person name="Toyoda A."/>
            <person name="Takaki Y."/>
            <person name="Nishi S."/>
            <person name="Hori S."/>
            <person name="Arai W."/>
            <person name="Tsubouchi T."/>
            <person name="Morono Y."/>
            <person name="Uchiyama I."/>
            <person name="Ito T."/>
            <person name="Fujiyama A."/>
            <person name="Inagaki F."/>
            <person name="Takami H."/>
        </authorList>
    </citation>
    <scope>NUCLEOTIDE SEQUENCE</scope>
    <source>
        <strain evidence="1">Expedition CK06-06</strain>
    </source>
</reference>
<gene>
    <name evidence="1" type="ORF">S01H4_43521</name>
</gene>
<proteinExistence type="predicted"/>
<dbReference type="EMBL" id="BART01024020">
    <property type="protein sequence ID" value="GAG99595.1"/>
    <property type="molecule type" value="Genomic_DNA"/>
</dbReference>